<reference evidence="1 2" key="1">
    <citation type="submission" date="2018-01" db="EMBL/GenBank/DDBJ databases">
        <title>Whole genome sequencing of Histamine producing bacteria.</title>
        <authorList>
            <person name="Butler K."/>
        </authorList>
    </citation>
    <scope>NUCLEOTIDE SEQUENCE [LARGE SCALE GENOMIC DNA]</scope>
    <source>
        <strain evidence="1 2">A6-1</strain>
    </source>
</reference>
<name>A0ABX5H286_PHOAN</name>
<sequence>MLIKLKRASDNDNIVEWACFDMYSRGAVRGLSGIITVKCEFEPHQIESLSFIKIMQINDHLRRSIGVPGRVNISFSDVEQANYFMSQKMDVHRDLISPRVNVISKYNDWEQTNFHHNNEIDDTELKDILFKSPYVGASITINTDLLIEINSKLNKRNVHATSIIRLIDNNLRRQVNLTDVDREGIYYMQLRSIGITLKMQIDAVKNVSCALSIV</sequence>
<protein>
    <submittedName>
        <fullName evidence="1">Uncharacterized protein</fullName>
    </submittedName>
</protein>
<keyword evidence="2" id="KW-1185">Reference proteome</keyword>
<gene>
    <name evidence="1" type="ORF">C0W27_15935</name>
</gene>
<dbReference type="RefSeq" id="WP_045152890.1">
    <property type="nucleotide sequence ID" value="NZ_JZSW01000007.1"/>
</dbReference>
<dbReference type="Proteomes" id="UP000240989">
    <property type="component" value="Unassembled WGS sequence"/>
</dbReference>
<comment type="caution">
    <text evidence="1">The sequence shown here is derived from an EMBL/GenBank/DDBJ whole genome shotgun (WGS) entry which is preliminary data.</text>
</comment>
<dbReference type="EMBL" id="PYOU01000014">
    <property type="protein sequence ID" value="PSX07058.1"/>
    <property type="molecule type" value="Genomic_DNA"/>
</dbReference>
<evidence type="ECO:0000313" key="1">
    <source>
        <dbReference type="EMBL" id="PSX07058.1"/>
    </source>
</evidence>
<accession>A0ABX5H286</accession>
<organism evidence="1 2">
    <name type="scientific">Photobacterium angustum</name>
    <dbReference type="NCBI Taxonomy" id="661"/>
    <lineage>
        <taxon>Bacteria</taxon>
        <taxon>Pseudomonadati</taxon>
        <taxon>Pseudomonadota</taxon>
        <taxon>Gammaproteobacteria</taxon>
        <taxon>Vibrionales</taxon>
        <taxon>Vibrionaceae</taxon>
        <taxon>Photobacterium</taxon>
    </lineage>
</organism>
<proteinExistence type="predicted"/>
<evidence type="ECO:0000313" key="2">
    <source>
        <dbReference type="Proteomes" id="UP000240989"/>
    </source>
</evidence>